<dbReference type="CDD" id="cd23061">
    <property type="entry name" value="PDZ1_PDZD2-like"/>
    <property type="match status" value="1"/>
</dbReference>
<feature type="domain" description="PDZ" evidence="2">
    <location>
        <begin position="795"/>
        <end position="880"/>
    </location>
</feature>
<feature type="region of interest" description="Disordered" evidence="1">
    <location>
        <begin position="741"/>
        <end position="788"/>
    </location>
</feature>
<dbReference type="InterPro" id="IPR001478">
    <property type="entry name" value="PDZ"/>
</dbReference>
<feature type="region of interest" description="Disordered" evidence="1">
    <location>
        <begin position="1940"/>
        <end position="1972"/>
    </location>
</feature>
<keyword evidence="4" id="KW-1185">Reference proteome</keyword>
<dbReference type="CDD" id="cd06763">
    <property type="entry name" value="PDZ7_PDZD2-PDZ4_hPro-IL-16-like"/>
    <property type="match status" value="1"/>
</dbReference>
<dbReference type="CDD" id="cd06760">
    <property type="entry name" value="PDZ4_PDZD2-PDZ2_hPro-IL-16-like"/>
    <property type="match status" value="1"/>
</dbReference>
<feature type="compositionally biased region" description="Polar residues" evidence="1">
    <location>
        <begin position="1396"/>
        <end position="1405"/>
    </location>
</feature>
<feature type="region of interest" description="Disordered" evidence="1">
    <location>
        <begin position="2082"/>
        <end position="2110"/>
    </location>
</feature>
<sequence>MRQTPQLTCPASNPIVSTLAHLEISSQCVSVRDPQQAQDARMPLTQDNALSILPLLENWQGAQNTRPQQDFNLNQDNSSYKGDQDCQNVEGDSVCSSSSVNSVNVEDMPLCLAAIQKLVEYIKFNFMDSDTAPTPSPPSCREGLDIEVRAVAFSKDEFDSAEFGLSFGNIPIFGDPDGRKKGGPRRRRDQGPIMDVGCIWVTEVRKRSPAARCGGIKLRDELLSLNGQLMVGVDVSGASYLAEQCWNGGCIYLIMLRRVKRKAPLPPCNGSVSTVSSDSCEDQKQDRGAPEPPEGPANCKRTRKFGVISRSSFNRGSTDSDLQNCYNGSSAPPDAGLSPPGEDSGCTPPHHTPTEESPDIRSVPQRLHRGTATLPARCHSQLLEYKMDSFSSEPSGQPREGSHIWKMHMVKGEEGLGIQITGGRGSKRSPHGIIIARVEKAGAIHRDGRLHAGDELLMINGQSLVGLTHQEAVGILRSTSGLVQLVVASREEADVGFERFPSTSLPDLVSTCSSLSCPPQTAPPLSPQTSNCSSDPYLTNMEKVEGQSETEAPRGSGWSPTSTKICSRAQGGGTRLESVGEDDELLVENGVSSCEVVEKPPPGRRKHSLPQQLDSAGVRQEYQIIKKSARSLSTIQVESPWRLAQPSIISSIVLMKGQGKGLGFSIVGGQDSARGQMGIFVKTIFPHGAAAADGRLKEGDEVLEVNGESLQGLTHQQAIQTFKQLKRGVVTLTIRTRLRSPSLTPCPTPTLLSRSSSPNSTSNTSGGGTPIPPAFEEAEGHRGPGPGPKDCIIMEVTLNKEPAVGLGIGVCCLTLENSSPGIYIHNLALGSVAKMDSRLSRGDQILEVDSVSLRHAALSEAYAILSECGPGAVSLIISRHPNPKVSEQEMDQMIARSTNRDKMKKRPSSQSQGPSCKSPSPTPKERQGDGSPALSWTMKRFLEPASRQGSLSSETELSQYFSQDASSHSFLSESVLTASNSEEALHQPSCSTSLEDNSSRPHAFTLSLTEVESVYPASPEKPPAPLNHHVEGVCQPISVSSPTSVRSPLLRQRRVMCFEDVLSDEEDSITTRGTALLHRTTRSVPFSEAEASDVSKCDSAVLIAASSLDINGNSEDAGGLPRCGSLEGTTPLCGSFSQCEEALTNKSESPGPESPLVLICKAGGSICTPSHLSINSENYTTPDDAQLESKRSPKLEHKAVTRVKSMMSIEAPSPPQQQRSRADEPPPGIAPAQSPSSAPLEVRDPKTAGGLVPHQHCKKGDAGELVGVCTIDTVSLRRSEDESFGLDLEIMSSPLKVLIAGLKPGGAAERESTGKLCPGDEIVFFGEQLVRSSTYEELCELMHNLPVALSLGIKRPVSAVDRLSSLMMSSGSSDGGPTLYPARCVQRTSDEGQALSEHSGNSKRTAQTDHDVQIPITNIDDMLSEVSPRCDTHNTFPYIASPGEPVSCCSGPQTVSLSQDAIMQLPTQPSPQACCILEAGSGQGAMPPVETTHENHLSHLEPPETGSKCMYPTGDDSDSSTTDDSVTVSKMADSSGSLLEPSSDEEEVELFSFNAQQPAPGGLCTVSLSPKGSSTSQHASCPNTNLDQTLDAPQGSADVSLTDEDNSGQSSQLSQLLGASSTQPPGRPFNSTPTGCHIRSATEPGDTVQAGVASNAGTLSTYSSPPPADTHSVIQGTVEHLHPDALLTSVLCKHLNTQTPHLPSIELETSGSCRSNKTVPASMTNKEKQFECKTYPHAMSVLKNTSGLAGFDSSDPPVCSSNFKTQIRASTSAPKLKGLSIKSKIKPQEEPLQKATKSESPAPSNHSSKPATSISSSLKTYTQCDIYSCHDLPKDRGQVTAGSSGSSLHSEEKHLHSGSKAPIQTQRTFIEVRLSPISGSSAPAVADHDTVNPEDSQRSPRHREARSAAMLPPANSTADKTSGMASDTVLNSLCSTRETCNGSKPAAIGELSESLKSSRLSTKTPERRSLSTEAAMSADFNPFSVRHKIKSFENLANFDRPAAKSTDIQSYALAYRASLHQRIAGYMGVVNSIDCRARQRSLSPYVENLIPTTPFSPFLGKSPSNITLINIELPYLSRNTASLSEDSPEARVEDRAAPHTPQVLRRKHGKLLRSRVRQLRALSMPELEKLSTEDFTRGHGEDGDTVEPGSYPNTPTIATESSPPAATLTEAEVSGGSRTDPGPHEETPGAGTETQPPSWSISLKELSSSPERRCKLQSLLPPPPLRSYVSALLQEAEGLPQVHDNTHLVVLSKEEGSGLGFSVAGGVDLEQKAITVHRVFTKGTASLEGTIQRGDSILSINGISLGGKTHGETVSCLHQARLSMQALVVIWRDEDGELGSDTPEQPTRNGSGGAGAVVDVGPGGALTVELHKTSTGLGFSLEGGKSSSQGDRPLLVKRVFKGGAAELSGVIQVGDEVVSINGCSLEGLVHHDAWRIIKASEEGPNLLLFRRPSPRPH</sequence>
<evidence type="ECO:0000313" key="3">
    <source>
        <dbReference type="EMBL" id="KAK5931826.1"/>
    </source>
</evidence>
<feature type="compositionally biased region" description="Basic and acidic residues" evidence="1">
    <location>
        <begin position="2130"/>
        <end position="2142"/>
    </location>
</feature>
<feature type="domain" description="PDZ" evidence="2">
    <location>
        <begin position="651"/>
        <end position="737"/>
    </location>
</feature>
<feature type="region of interest" description="Disordered" evidence="1">
    <location>
        <begin position="897"/>
        <end position="932"/>
    </location>
</feature>
<feature type="domain" description="PDZ" evidence="2">
    <location>
        <begin position="1273"/>
        <end position="1357"/>
    </location>
</feature>
<dbReference type="PANTHER" id="PTHR11324:SF16">
    <property type="entry name" value="PDZ DOMAIN-CONTAINING PROTEIN 2"/>
    <property type="match status" value="1"/>
</dbReference>
<feature type="compositionally biased region" description="Polar residues" evidence="1">
    <location>
        <begin position="1798"/>
        <end position="1815"/>
    </location>
</feature>
<feature type="domain" description="PDZ" evidence="2">
    <location>
        <begin position="2367"/>
        <end position="2452"/>
    </location>
</feature>
<name>A0AAN8DYT8_CHAGU</name>
<feature type="compositionally biased region" description="Polar residues" evidence="1">
    <location>
        <begin position="908"/>
        <end position="919"/>
    </location>
</feature>
<feature type="domain" description="PDZ" evidence="2">
    <location>
        <begin position="199"/>
        <end position="240"/>
    </location>
</feature>
<evidence type="ECO:0000313" key="4">
    <source>
        <dbReference type="Proteomes" id="UP001331515"/>
    </source>
</evidence>
<feature type="compositionally biased region" description="Low complexity" evidence="1">
    <location>
        <begin position="1607"/>
        <end position="1621"/>
    </location>
</feature>
<feature type="compositionally biased region" description="Low complexity" evidence="1">
    <location>
        <begin position="741"/>
        <end position="764"/>
    </location>
</feature>
<feature type="compositionally biased region" description="Polar residues" evidence="1">
    <location>
        <begin position="309"/>
        <end position="330"/>
    </location>
</feature>
<dbReference type="SMART" id="SM00228">
    <property type="entry name" value="PDZ"/>
    <property type="match status" value="7"/>
</dbReference>
<dbReference type="Proteomes" id="UP001331515">
    <property type="component" value="Unassembled WGS sequence"/>
</dbReference>
<feature type="region of interest" description="Disordered" evidence="1">
    <location>
        <begin position="1774"/>
        <end position="1815"/>
    </location>
</feature>
<organism evidence="3 4">
    <name type="scientific">Champsocephalus gunnari</name>
    <name type="common">Mackerel icefish</name>
    <dbReference type="NCBI Taxonomy" id="52237"/>
    <lineage>
        <taxon>Eukaryota</taxon>
        <taxon>Metazoa</taxon>
        <taxon>Chordata</taxon>
        <taxon>Craniata</taxon>
        <taxon>Vertebrata</taxon>
        <taxon>Euteleostomi</taxon>
        <taxon>Actinopterygii</taxon>
        <taxon>Neopterygii</taxon>
        <taxon>Teleostei</taxon>
        <taxon>Neoteleostei</taxon>
        <taxon>Acanthomorphata</taxon>
        <taxon>Eupercaria</taxon>
        <taxon>Perciformes</taxon>
        <taxon>Notothenioidei</taxon>
        <taxon>Channichthyidae</taxon>
        <taxon>Champsocephalus</taxon>
    </lineage>
</organism>
<evidence type="ECO:0000256" key="1">
    <source>
        <dbReference type="SAM" id="MobiDB-lite"/>
    </source>
</evidence>
<gene>
    <name evidence="3" type="ORF">CgunFtcFv8_003589</name>
</gene>
<feature type="region of interest" description="Disordered" evidence="1">
    <location>
        <begin position="1173"/>
        <end position="1253"/>
    </location>
</feature>
<feature type="compositionally biased region" description="Polar residues" evidence="1">
    <location>
        <begin position="1914"/>
        <end position="1924"/>
    </location>
</feature>
<evidence type="ECO:0000259" key="2">
    <source>
        <dbReference type="PROSITE" id="PS50106"/>
    </source>
</evidence>
<feature type="compositionally biased region" description="Polar residues" evidence="1">
    <location>
        <begin position="2151"/>
        <end position="2164"/>
    </location>
</feature>
<dbReference type="Gene3D" id="2.30.42.10">
    <property type="match status" value="7"/>
</dbReference>
<accession>A0AAN8DYT8</accession>
<feature type="compositionally biased region" description="Basic and acidic residues" evidence="1">
    <location>
        <begin position="2088"/>
        <end position="2097"/>
    </location>
</feature>
<proteinExistence type="predicted"/>
<dbReference type="CDD" id="cd06759">
    <property type="entry name" value="PDZ3_PDZD2-PDZ1_hPro-IL-16-like"/>
    <property type="match status" value="1"/>
</dbReference>
<feature type="region of interest" description="Disordered" evidence="1">
    <location>
        <begin position="1485"/>
        <end position="1643"/>
    </location>
</feature>
<feature type="region of interest" description="Disordered" evidence="1">
    <location>
        <begin position="1836"/>
        <end position="1864"/>
    </location>
</feature>
<feature type="compositionally biased region" description="Basic and acidic residues" evidence="1">
    <location>
        <begin position="1491"/>
        <end position="1502"/>
    </location>
</feature>
<feature type="region of interest" description="Disordered" evidence="1">
    <location>
        <begin position="1390"/>
        <end position="1412"/>
    </location>
</feature>
<dbReference type="EMBL" id="JAURVH010001515">
    <property type="protein sequence ID" value="KAK5931826.1"/>
    <property type="molecule type" value="Genomic_DNA"/>
</dbReference>
<protein>
    <recommendedName>
        <fullName evidence="2">PDZ domain-containing protein</fullName>
    </recommendedName>
</protein>
<reference evidence="3 4" key="1">
    <citation type="journal article" date="2023" name="Mol. Biol. Evol.">
        <title>Genomics of Secondarily Temperate Adaptation in the Only Non-Antarctic Icefish.</title>
        <authorList>
            <person name="Rivera-Colon A.G."/>
            <person name="Rayamajhi N."/>
            <person name="Minhas B.F."/>
            <person name="Madrigal G."/>
            <person name="Bilyk K.T."/>
            <person name="Yoon V."/>
            <person name="Hune M."/>
            <person name="Gregory S."/>
            <person name="Cheng C.H.C."/>
            <person name="Catchen J.M."/>
        </authorList>
    </citation>
    <scope>NUCLEOTIDE SEQUENCE [LARGE SCALE GENOMIC DNA]</scope>
    <source>
        <tissue evidence="3">White muscle</tissue>
    </source>
</reference>
<feature type="domain" description="PDZ" evidence="2">
    <location>
        <begin position="2248"/>
        <end position="2320"/>
    </location>
</feature>
<dbReference type="FunFam" id="2.30.42.10:FF:000127">
    <property type="entry name" value="Pro-interleukin-16"/>
    <property type="match status" value="1"/>
</dbReference>
<feature type="compositionally biased region" description="Polar residues" evidence="1">
    <location>
        <begin position="1173"/>
        <end position="1183"/>
    </location>
</feature>
<feature type="region of interest" description="Disordered" evidence="1">
    <location>
        <begin position="1880"/>
        <end position="1924"/>
    </location>
</feature>
<feature type="domain" description="PDZ" evidence="2">
    <location>
        <begin position="406"/>
        <end position="491"/>
    </location>
</feature>
<feature type="region of interest" description="Disordered" evidence="1">
    <location>
        <begin position="2336"/>
        <end position="2356"/>
    </location>
</feature>
<dbReference type="InterPro" id="IPR036034">
    <property type="entry name" value="PDZ_sf"/>
</dbReference>
<dbReference type="PROSITE" id="PS50106">
    <property type="entry name" value="PDZ"/>
    <property type="match status" value="7"/>
</dbReference>
<feature type="region of interest" description="Disordered" evidence="1">
    <location>
        <begin position="2130"/>
        <end position="2200"/>
    </location>
</feature>
<dbReference type="CDD" id="cd06762">
    <property type="entry name" value="PDZ6_PDZD2-PDZ3_hPro-IL-16-like"/>
    <property type="match status" value="1"/>
</dbReference>
<dbReference type="PANTHER" id="PTHR11324">
    <property type="entry name" value="IL16-RELATED"/>
    <property type="match status" value="1"/>
</dbReference>
<comment type="caution">
    <text evidence="3">The sequence shown here is derived from an EMBL/GenBank/DDBJ whole genome shotgun (WGS) entry which is preliminary data.</text>
</comment>
<feature type="region of interest" description="Disordered" evidence="1">
    <location>
        <begin position="515"/>
        <end position="579"/>
    </location>
</feature>
<feature type="compositionally biased region" description="Polar residues" evidence="1">
    <location>
        <begin position="1566"/>
        <end position="1588"/>
    </location>
</feature>
<feature type="compositionally biased region" description="Polar residues" evidence="1">
    <location>
        <begin position="527"/>
        <end position="537"/>
    </location>
</feature>
<feature type="compositionally biased region" description="Basic and acidic residues" evidence="1">
    <location>
        <begin position="1187"/>
        <end position="1199"/>
    </location>
</feature>
<feature type="compositionally biased region" description="Basic and acidic residues" evidence="1">
    <location>
        <begin position="1886"/>
        <end position="1898"/>
    </location>
</feature>
<dbReference type="CDD" id="cd06758">
    <property type="entry name" value="PDZ2_PDZD2-like"/>
    <property type="match status" value="1"/>
</dbReference>
<feature type="region of interest" description="Disordered" evidence="1">
    <location>
        <begin position="266"/>
        <end position="363"/>
    </location>
</feature>
<feature type="region of interest" description="Disordered" evidence="1">
    <location>
        <begin position="66"/>
        <end position="87"/>
    </location>
</feature>
<feature type="compositionally biased region" description="Low complexity" evidence="1">
    <location>
        <begin position="1519"/>
        <end position="1529"/>
    </location>
</feature>
<dbReference type="Pfam" id="PF00595">
    <property type="entry name" value="PDZ"/>
    <property type="match status" value="5"/>
</dbReference>
<feature type="compositionally biased region" description="Low complexity" evidence="1">
    <location>
        <begin position="1950"/>
        <end position="1963"/>
    </location>
</feature>
<dbReference type="SUPFAM" id="SSF50156">
    <property type="entry name" value="PDZ domain-like"/>
    <property type="match status" value="7"/>
</dbReference>